<keyword evidence="4" id="KW-1185">Reference proteome</keyword>
<dbReference type="GO" id="GO:0005524">
    <property type="term" value="F:ATP binding"/>
    <property type="evidence" value="ECO:0007669"/>
    <property type="project" value="InterPro"/>
</dbReference>
<dbReference type="Proteomes" id="UP000198688">
    <property type="component" value="Chromosome I"/>
</dbReference>
<dbReference type="STRING" id="113562.SAMN04489716_7154"/>
<dbReference type="PROSITE" id="PS50011">
    <property type="entry name" value="PROTEIN_KINASE_DOM"/>
    <property type="match status" value="1"/>
</dbReference>
<dbReference type="GO" id="GO:0004672">
    <property type="term" value="F:protein kinase activity"/>
    <property type="evidence" value="ECO:0007669"/>
    <property type="project" value="InterPro"/>
</dbReference>
<dbReference type="EMBL" id="LT629758">
    <property type="protein sequence ID" value="SDT74976.1"/>
    <property type="molecule type" value="Genomic_DNA"/>
</dbReference>
<organism evidence="3 4">
    <name type="scientific">Actinoplanes derwentensis</name>
    <dbReference type="NCBI Taxonomy" id="113562"/>
    <lineage>
        <taxon>Bacteria</taxon>
        <taxon>Bacillati</taxon>
        <taxon>Actinomycetota</taxon>
        <taxon>Actinomycetes</taxon>
        <taxon>Micromonosporales</taxon>
        <taxon>Micromonosporaceae</taxon>
        <taxon>Actinoplanes</taxon>
    </lineage>
</organism>
<dbReference type="AlphaFoldDB" id="A0A1H2CY55"/>
<evidence type="ECO:0000256" key="1">
    <source>
        <dbReference type="SAM" id="MobiDB-lite"/>
    </source>
</evidence>
<dbReference type="OrthoDB" id="324838at2"/>
<dbReference type="Gene3D" id="1.10.510.10">
    <property type="entry name" value="Transferase(Phosphotransferase) domain 1"/>
    <property type="match status" value="1"/>
</dbReference>
<accession>A0A1H2CY55</accession>
<name>A0A1H2CY55_9ACTN</name>
<dbReference type="SMART" id="SM00220">
    <property type="entry name" value="S_TKc"/>
    <property type="match status" value="1"/>
</dbReference>
<dbReference type="SUPFAM" id="SSF56112">
    <property type="entry name" value="Protein kinase-like (PK-like)"/>
    <property type="match status" value="1"/>
</dbReference>
<feature type="domain" description="Protein kinase" evidence="2">
    <location>
        <begin position="10"/>
        <end position="365"/>
    </location>
</feature>
<evidence type="ECO:0000259" key="2">
    <source>
        <dbReference type="PROSITE" id="PS50011"/>
    </source>
</evidence>
<dbReference type="RefSeq" id="WP_092551343.1">
    <property type="nucleotide sequence ID" value="NZ_BOMJ01000050.1"/>
</dbReference>
<reference evidence="3 4" key="1">
    <citation type="submission" date="2016-10" db="EMBL/GenBank/DDBJ databases">
        <authorList>
            <person name="de Groot N.N."/>
        </authorList>
    </citation>
    <scope>NUCLEOTIDE SEQUENCE [LARGE SCALE GENOMIC DNA]</scope>
    <source>
        <strain evidence="3 4">DSM 43941</strain>
    </source>
</reference>
<protein>
    <recommendedName>
        <fullName evidence="2">Protein kinase domain-containing protein</fullName>
    </recommendedName>
</protein>
<dbReference type="InterPro" id="IPR011009">
    <property type="entry name" value="Kinase-like_dom_sf"/>
</dbReference>
<feature type="region of interest" description="Disordered" evidence="1">
    <location>
        <begin position="322"/>
        <end position="365"/>
    </location>
</feature>
<sequence length="365" mass="37967">MAGIDTPAGYSRLELTSTGADAGVYRAWDERAGRWVVLRLFHRFVGGRSEEAAFAAHVTSAIGLGRNPSIVPVRAGGITATGRPWMALDHIDARPFSEVLRDAPPSPIEAMELVNALADALAWAHSTRPSMVHGWIRPESVLITAGRTPMLTHFSAPRPPGTPAPTPRGDVFGLAGLLFQALTGGPWPGRGVDDDWIISGWPGLSVLLDEVLTPVPAVDTMAVFATRLRQVRHGAGVMLPLPAGAGPEIVPRLTVPDSLPALPVALPAPPKIDEQPPAAYGRSRHLPVLAAALVLLPIGFGVVQLFPGRAVGEAEPVAPAAAVESAAPTVCASDTPVPGTRPSVRSPGDGSSGCDRPGESPPKVP</sequence>
<evidence type="ECO:0000313" key="3">
    <source>
        <dbReference type="EMBL" id="SDT74976.1"/>
    </source>
</evidence>
<proteinExistence type="predicted"/>
<gene>
    <name evidence="3" type="ORF">SAMN04489716_7154</name>
</gene>
<dbReference type="InterPro" id="IPR000719">
    <property type="entry name" value="Prot_kinase_dom"/>
</dbReference>
<evidence type="ECO:0000313" key="4">
    <source>
        <dbReference type="Proteomes" id="UP000198688"/>
    </source>
</evidence>